<dbReference type="OrthoDB" id="4023279at2759"/>
<organism evidence="1 3">
    <name type="scientific">Pichia sorbitophila (strain ATCC MYA-4447 / BCRC 22081 / CBS 7064 / NBRC 10061 / NRRL Y-12695)</name>
    <name type="common">Hybrid yeast</name>
    <dbReference type="NCBI Taxonomy" id="559304"/>
    <lineage>
        <taxon>Eukaryota</taxon>
        <taxon>Fungi</taxon>
        <taxon>Dikarya</taxon>
        <taxon>Ascomycota</taxon>
        <taxon>Saccharomycotina</taxon>
        <taxon>Pichiomycetes</taxon>
        <taxon>Debaryomycetaceae</taxon>
        <taxon>Millerozyma</taxon>
    </lineage>
</organism>
<evidence type="ECO:0000313" key="3">
    <source>
        <dbReference type="Proteomes" id="UP000005222"/>
    </source>
</evidence>
<keyword evidence="3" id="KW-1185">Reference proteome</keyword>
<sequence>MKEESIEPLISLVNKLLERINENEASLSKLVFKIDGLNFPDSLDKSVIGHEIDKSNILIERHLESKFSISDVKLSKEFEQDLQGIRNERIKKLLIDNEKLKLLEATKKRRNNELYQVVQVYASFIAEKLLPMIRNDIQAYSEKVIDESKMTTVPYRFKESDHLWEHYIKYIEELVEISNVCNKMGQVIENMHNINELGEITEKLSTLRCFCDQVHGALAGQLDKNFQ</sequence>
<dbReference type="InParanoid" id="G8Y8I9"/>
<dbReference type="Proteomes" id="UP000005222">
    <property type="component" value="Chromosome L"/>
</dbReference>
<evidence type="ECO:0000313" key="1">
    <source>
        <dbReference type="EMBL" id="CCE83753.1"/>
    </source>
</evidence>
<dbReference type="HOGENOM" id="CLU_1240523_0_0_1"/>
<evidence type="ECO:0000313" key="2">
    <source>
        <dbReference type="EMBL" id="CCE84784.1"/>
    </source>
</evidence>
<dbReference type="EMBL" id="FO082048">
    <property type="protein sequence ID" value="CCE84784.1"/>
    <property type="molecule type" value="Genomic_DNA"/>
</dbReference>
<gene>
    <name evidence="1" type="primary">Piso0_004340</name>
    <name evidence="1" type="ORF">GNLVRS01_PISO0K14728g</name>
    <name evidence="2" type="ORF">GNLVRS01_PISO0L14729g</name>
</gene>
<protein>
    <submittedName>
        <fullName evidence="1">Piso0_004340 protein</fullName>
    </submittedName>
</protein>
<reference evidence="3" key="2">
    <citation type="journal article" date="2012" name="G3 (Bethesda)">
        <title>Pichia sorbitophila, an interspecies yeast hybrid reveals early steps of genome resolution following polyploidization.</title>
        <authorList>
            <person name="Leh Louis V."/>
            <person name="Despons L."/>
            <person name="Friedrich A."/>
            <person name="Martin T."/>
            <person name="Durrens P."/>
            <person name="Casaregola S."/>
            <person name="Neuveglise C."/>
            <person name="Fairhead C."/>
            <person name="Marck C."/>
            <person name="Cruz J.A."/>
            <person name="Straub M.L."/>
            <person name="Kugler V."/>
            <person name="Sacerdot C."/>
            <person name="Uzunov Z."/>
            <person name="Thierry A."/>
            <person name="Weiss S."/>
            <person name="Bleykasten C."/>
            <person name="De Montigny J."/>
            <person name="Jacques N."/>
            <person name="Jung P."/>
            <person name="Lemaire M."/>
            <person name="Mallet S."/>
            <person name="Morel G."/>
            <person name="Richard G.F."/>
            <person name="Sarkar A."/>
            <person name="Savel G."/>
            <person name="Schacherer J."/>
            <person name="Seret M.L."/>
            <person name="Talla E."/>
            <person name="Samson G."/>
            <person name="Jubin C."/>
            <person name="Poulain J."/>
            <person name="Vacherie B."/>
            <person name="Barbe V."/>
            <person name="Pelletier E."/>
            <person name="Sherman D.J."/>
            <person name="Westhof E."/>
            <person name="Weissenbach J."/>
            <person name="Baret P.V."/>
            <person name="Wincker P."/>
            <person name="Gaillardin C."/>
            <person name="Dujon B."/>
            <person name="Souciet J.L."/>
        </authorList>
    </citation>
    <scope>NUCLEOTIDE SEQUENCE [LARGE SCALE GENOMIC DNA]</scope>
    <source>
        <strain evidence="3">ATCC MYA-4447 / BCRC 22081 / CBS 7064 / NBRC 10061 / NRRL Y-12695</strain>
    </source>
</reference>
<accession>G8Y8I9</accession>
<dbReference type="Proteomes" id="UP000005222">
    <property type="component" value="Chromosome K"/>
</dbReference>
<dbReference type="EMBL" id="FO082049">
    <property type="protein sequence ID" value="CCE83753.1"/>
    <property type="molecule type" value="Genomic_DNA"/>
</dbReference>
<name>G8Y8I9_PICSO</name>
<dbReference type="eggNOG" id="ENOG502RQE8">
    <property type="taxonomic scope" value="Eukaryota"/>
</dbReference>
<dbReference type="AlphaFoldDB" id="G8Y8I9"/>
<proteinExistence type="predicted"/>
<reference evidence="1" key="1">
    <citation type="submission" date="2011-10" db="EMBL/GenBank/DDBJ databases">
        <authorList>
            <person name="Genoscope - CEA"/>
        </authorList>
    </citation>
    <scope>NUCLEOTIDE SEQUENCE</scope>
</reference>